<keyword evidence="3 5" id="KW-0808">Transferase</keyword>
<evidence type="ECO:0000256" key="6">
    <source>
        <dbReference type="PIRSR" id="PIRSR037350-1"/>
    </source>
</evidence>
<feature type="binding site" evidence="6">
    <location>
        <position position="75"/>
    </location>
    <ligand>
        <name>S-adenosyl-L-methionine</name>
        <dbReference type="ChEBI" id="CHEBI:59789"/>
    </ligand>
</feature>
<dbReference type="STRING" id="5364.A0A5C3MJ20"/>
<gene>
    <name evidence="7" type="ORF">OE88DRAFT_1715432</name>
</gene>
<dbReference type="GO" id="GO:0005634">
    <property type="term" value="C:nucleus"/>
    <property type="evidence" value="ECO:0007669"/>
    <property type="project" value="TreeGrafter"/>
</dbReference>
<keyword evidence="4 6" id="KW-0949">S-adenosyl-L-methionine</keyword>
<feature type="binding site" evidence="6">
    <location>
        <position position="127"/>
    </location>
    <ligand>
        <name>S-adenosyl-L-methionine</name>
        <dbReference type="ChEBI" id="CHEBI:59789"/>
    </ligand>
</feature>
<keyword evidence="8" id="KW-1185">Reference proteome</keyword>
<dbReference type="PANTHER" id="PTHR13393:SF0">
    <property type="entry name" value="RNA N6-ADENOSINE-METHYLTRANSFERASE METTL16"/>
    <property type="match status" value="1"/>
</dbReference>
<evidence type="ECO:0000313" key="8">
    <source>
        <dbReference type="Proteomes" id="UP000305948"/>
    </source>
</evidence>
<dbReference type="PIRSF" id="PIRSF037350">
    <property type="entry name" value="Mtase_ZK1128_prd"/>
    <property type="match status" value="1"/>
</dbReference>
<feature type="binding site" evidence="6">
    <location>
        <position position="177"/>
    </location>
    <ligand>
        <name>S-adenosyl-L-methionine</name>
        <dbReference type="ChEBI" id="CHEBI:59789"/>
    </ligand>
</feature>
<dbReference type="SUPFAM" id="SSF53335">
    <property type="entry name" value="S-adenosyl-L-methionine-dependent methyltransferases"/>
    <property type="match status" value="1"/>
</dbReference>
<dbReference type="InterPro" id="IPR010286">
    <property type="entry name" value="METTL16/RlmF"/>
</dbReference>
<dbReference type="GO" id="GO:0070475">
    <property type="term" value="P:rRNA base methylation"/>
    <property type="evidence" value="ECO:0007669"/>
    <property type="project" value="TreeGrafter"/>
</dbReference>
<evidence type="ECO:0000256" key="2">
    <source>
        <dbReference type="ARBA" id="ARBA00022603"/>
    </source>
</evidence>
<evidence type="ECO:0000256" key="5">
    <source>
        <dbReference type="PIRNR" id="PIRNR037350"/>
    </source>
</evidence>
<dbReference type="CDD" id="cd02440">
    <property type="entry name" value="AdoMet_MTases"/>
    <property type="match status" value="1"/>
</dbReference>
<organism evidence="7 8">
    <name type="scientific">Heliocybe sulcata</name>
    <dbReference type="NCBI Taxonomy" id="5364"/>
    <lineage>
        <taxon>Eukaryota</taxon>
        <taxon>Fungi</taxon>
        <taxon>Dikarya</taxon>
        <taxon>Basidiomycota</taxon>
        <taxon>Agaricomycotina</taxon>
        <taxon>Agaricomycetes</taxon>
        <taxon>Gloeophyllales</taxon>
        <taxon>Gloeophyllaceae</taxon>
        <taxon>Heliocybe</taxon>
    </lineage>
</organism>
<keyword evidence="2 5" id="KW-0489">Methyltransferase</keyword>
<dbReference type="Gene3D" id="3.40.50.150">
    <property type="entry name" value="Vaccinia Virus protein VP39"/>
    <property type="match status" value="1"/>
</dbReference>
<accession>A0A5C3MJ20</accession>
<dbReference type="Pfam" id="PF05971">
    <property type="entry name" value="Methyltransf_10"/>
    <property type="match status" value="1"/>
</dbReference>
<protein>
    <submittedName>
        <fullName evidence="7">S-adenosyl-L-methionine dependent methyltransferase</fullName>
    </submittedName>
</protein>
<name>A0A5C3MJ20_9AGAM</name>
<evidence type="ECO:0000256" key="4">
    <source>
        <dbReference type="ARBA" id="ARBA00022691"/>
    </source>
</evidence>
<dbReference type="Proteomes" id="UP000305948">
    <property type="component" value="Unassembled WGS sequence"/>
</dbReference>
<proteinExistence type="inferred from homology"/>
<sequence>MHPRNPYHNPPDFNVLAEAYPPLKACLIPTHGGNATIDFKDEASQRRLTEALLKRDFDLVVDIPDDRLCPPVPNRLNYILWLQDVLGETGEEPRSDVRGMDIGTGASAIYPLLACRLDPRCHFVATEVDERSYAHALHNITQNGLEDRIQLVRVPKDGSVLQLSLFPDFTFDFTMCNPPFYTSKAEVDASAEAKLYKPNAVCTGGDVEMITLGGESAFVKRMVDESLEIRGRCRWYTSMLGKLSSVAEVIQYLRQHEIDNYGVTEFVQGYTRRWAVIWSFGYIHLPDSLARIGNPTVQHLMPPRNTLRQPFSTTDPSRLSDALQAAVENLDGVIIMNSTLPQRAAPSAGEDLPLADMVVAATRNSWSRAARRKTKSTASAMDVADVDNVVMRCRLQIRRMDRGEGGNEDRLAVDATWVEGKERTLFESFVSHVMRKATSSLA</sequence>
<dbReference type="OrthoDB" id="514248at2759"/>
<evidence type="ECO:0000256" key="1">
    <source>
        <dbReference type="ARBA" id="ARBA00005878"/>
    </source>
</evidence>
<dbReference type="InterPro" id="IPR017182">
    <property type="entry name" value="METTL16/PsiM"/>
</dbReference>
<feature type="binding site" evidence="6">
    <location>
        <position position="103"/>
    </location>
    <ligand>
        <name>S-adenosyl-L-methionine</name>
        <dbReference type="ChEBI" id="CHEBI:59789"/>
    </ligand>
</feature>
<dbReference type="PANTHER" id="PTHR13393">
    <property type="entry name" value="SAM-DEPENDENT METHYLTRANSFERASE"/>
    <property type="match status" value="1"/>
</dbReference>
<dbReference type="EMBL" id="ML213547">
    <property type="protein sequence ID" value="TFK45324.1"/>
    <property type="molecule type" value="Genomic_DNA"/>
</dbReference>
<evidence type="ECO:0000256" key="3">
    <source>
        <dbReference type="ARBA" id="ARBA00022679"/>
    </source>
</evidence>
<reference evidence="7 8" key="1">
    <citation type="journal article" date="2019" name="Nat. Ecol. Evol.">
        <title>Megaphylogeny resolves global patterns of mushroom evolution.</title>
        <authorList>
            <person name="Varga T."/>
            <person name="Krizsan K."/>
            <person name="Foldi C."/>
            <person name="Dima B."/>
            <person name="Sanchez-Garcia M."/>
            <person name="Sanchez-Ramirez S."/>
            <person name="Szollosi G.J."/>
            <person name="Szarkandi J.G."/>
            <person name="Papp V."/>
            <person name="Albert L."/>
            <person name="Andreopoulos W."/>
            <person name="Angelini C."/>
            <person name="Antonin V."/>
            <person name="Barry K.W."/>
            <person name="Bougher N.L."/>
            <person name="Buchanan P."/>
            <person name="Buyck B."/>
            <person name="Bense V."/>
            <person name="Catcheside P."/>
            <person name="Chovatia M."/>
            <person name="Cooper J."/>
            <person name="Damon W."/>
            <person name="Desjardin D."/>
            <person name="Finy P."/>
            <person name="Geml J."/>
            <person name="Haridas S."/>
            <person name="Hughes K."/>
            <person name="Justo A."/>
            <person name="Karasinski D."/>
            <person name="Kautmanova I."/>
            <person name="Kiss B."/>
            <person name="Kocsube S."/>
            <person name="Kotiranta H."/>
            <person name="LaButti K.M."/>
            <person name="Lechner B.E."/>
            <person name="Liimatainen K."/>
            <person name="Lipzen A."/>
            <person name="Lukacs Z."/>
            <person name="Mihaltcheva S."/>
            <person name="Morgado L.N."/>
            <person name="Niskanen T."/>
            <person name="Noordeloos M.E."/>
            <person name="Ohm R.A."/>
            <person name="Ortiz-Santana B."/>
            <person name="Ovrebo C."/>
            <person name="Racz N."/>
            <person name="Riley R."/>
            <person name="Savchenko A."/>
            <person name="Shiryaev A."/>
            <person name="Soop K."/>
            <person name="Spirin V."/>
            <person name="Szebenyi C."/>
            <person name="Tomsovsky M."/>
            <person name="Tulloss R.E."/>
            <person name="Uehling J."/>
            <person name="Grigoriev I.V."/>
            <person name="Vagvolgyi C."/>
            <person name="Papp T."/>
            <person name="Martin F.M."/>
            <person name="Miettinen O."/>
            <person name="Hibbett D.S."/>
            <person name="Nagy L.G."/>
        </authorList>
    </citation>
    <scope>NUCLEOTIDE SEQUENCE [LARGE SCALE GENOMIC DNA]</scope>
    <source>
        <strain evidence="7 8">OMC1185</strain>
    </source>
</reference>
<dbReference type="AlphaFoldDB" id="A0A5C3MJ20"/>
<comment type="similarity">
    <text evidence="1 5">Belongs to the methyltransferase superfamily. METTL16/RlmF family.</text>
</comment>
<dbReference type="GO" id="GO:0008168">
    <property type="term" value="F:methyltransferase activity"/>
    <property type="evidence" value="ECO:0007669"/>
    <property type="project" value="UniProtKB-KW"/>
</dbReference>
<dbReference type="InterPro" id="IPR029063">
    <property type="entry name" value="SAM-dependent_MTases_sf"/>
</dbReference>
<evidence type="ECO:0000313" key="7">
    <source>
        <dbReference type="EMBL" id="TFK45324.1"/>
    </source>
</evidence>